<evidence type="ECO:0000259" key="1">
    <source>
        <dbReference type="Pfam" id="PF13649"/>
    </source>
</evidence>
<evidence type="ECO:0000313" key="3">
    <source>
        <dbReference type="Proteomes" id="UP000033881"/>
    </source>
</evidence>
<protein>
    <submittedName>
        <fullName evidence="2">Methyltransferase family protein</fullName>
    </submittedName>
</protein>
<organism evidence="2 3">
    <name type="scientific">Candidatus Woesebacteria bacterium GW2011_GWB1_39_12</name>
    <dbReference type="NCBI Taxonomy" id="1618574"/>
    <lineage>
        <taxon>Bacteria</taxon>
        <taxon>Candidatus Woeseibacteriota</taxon>
    </lineage>
</organism>
<name>A0A0G0PRP7_9BACT</name>
<dbReference type="GO" id="GO:0008168">
    <property type="term" value="F:methyltransferase activity"/>
    <property type="evidence" value="ECO:0007669"/>
    <property type="project" value="UniProtKB-KW"/>
</dbReference>
<feature type="domain" description="Methyltransferase" evidence="1">
    <location>
        <begin position="51"/>
        <end position="121"/>
    </location>
</feature>
<reference evidence="2 3" key="1">
    <citation type="journal article" date="2015" name="Nature">
        <title>rRNA introns, odd ribosomes, and small enigmatic genomes across a large radiation of phyla.</title>
        <authorList>
            <person name="Brown C.T."/>
            <person name="Hug L.A."/>
            <person name="Thomas B.C."/>
            <person name="Sharon I."/>
            <person name="Castelle C.J."/>
            <person name="Singh A."/>
            <person name="Wilkins M.J."/>
            <person name="Williams K.H."/>
            <person name="Banfield J.F."/>
        </authorList>
    </citation>
    <scope>NUCLEOTIDE SEQUENCE [LARGE SCALE GENOMIC DNA]</scope>
</reference>
<dbReference type="AlphaFoldDB" id="A0A0G0PRP7"/>
<dbReference type="SUPFAM" id="SSF53335">
    <property type="entry name" value="S-adenosyl-L-methionine-dependent methyltransferases"/>
    <property type="match status" value="1"/>
</dbReference>
<dbReference type="EMBL" id="LBWB01000009">
    <property type="protein sequence ID" value="KKR00840.1"/>
    <property type="molecule type" value="Genomic_DNA"/>
</dbReference>
<gene>
    <name evidence="2" type="ORF">UT24_C0009G0157</name>
</gene>
<dbReference type="InterPro" id="IPR029063">
    <property type="entry name" value="SAM-dependent_MTases_sf"/>
</dbReference>
<keyword evidence="2" id="KW-0489">Methyltransferase</keyword>
<dbReference type="STRING" id="1618574.UT24_C0009G0157"/>
<keyword evidence="2" id="KW-0808">Transferase</keyword>
<dbReference type="GO" id="GO:0032259">
    <property type="term" value="P:methylation"/>
    <property type="evidence" value="ECO:0007669"/>
    <property type="project" value="UniProtKB-KW"/>
</dbReference>
<dbReference type="InterPro" id="IPR041698">
    <property type="entry name" value="Methyltransf_25"/>
</dbReference>
<accession>A0A0G0PRP7</accession>
<comment type="caution">
    <text evidence="2">The sequence shown here is derived from an EMBL/GenBank/DDBJ whole genome shotgun (WGS) entry which is preliminary data.</text>
</comment>
<dbReference type="Proteomes" id="UP000033881">
    <property type="component" value="Unassembled WGS sequence"/>
</dbReference>
<dbReference type="Pfam" id="PF13649">
    <property type="entry name" value="Methyltransf_25"/>
    <property type="match status" value="1"/>
</dbReference>
<dbReference type="Gene3D" id="3.40.50.150">
    <property type="entry name" value="Vaccinia Virus protein VP39"/>
    <property type="match status" value="1"/>
</dbReference>
<sequence>MSETSKIKERYLASYKKFGVGPKALRFRSRVAQEVRFLNLVADVDIEGKSVLDIGCGFGDIIPFISAKAKHFEYTGIDLVSEFIEIARKKHPEHEFIIGDYFGKPLQEKFDIVLTSGTLNSNVEYPMDCREKAIKIMFDHAKEAVVFNMAGGYPQPTNKEKYKVWYANSLEILKFCLSLSPKVIFRHHYRMKDFTLIIFK</sequence>
<evidence type="ECO:0000313" key="2">
    <source>
        <dbReference type="EMBL" id="KKR00840.1"/>
    </source>
</evidence>
<dbReference type="CDD" id="cd02440">
    <property type="entry name" value="AdoMet_MTases"/>
    <property type="match status" value="1"/>
</dbReference>
<proteinExistence type="predicted"/>